<comment type="catalytic activity">
    <reaction evidence="7">
        <text>L-cysteinyl-[protein] + hexadecanoyl-CoA = S-hexadecanoyl-L-cysteinyl-[protein] + CoA</text>
        <dbReference type="Rhea" id="RHEA:36683"/>
        <dbReference type="Rhea" id="RHEA-COMP:10131"/>
        <dbReference type="Rhea" id="RHEA-COMP:11032"/>
        <dbReference type="ChEBI" id="CHEBI:29950"/>
        <dbReference type="ChEBI" id="CHEBI:57287"/>
        <dbReference type="ChEBI" id="CHEBI:57379"/>
        <dbReference type="ChEBI" id="CHEBI:74151"/>
        <dbReference type="EC" id="2.3.1.225"/>
    </reaction>
</comment>
<accession>A0A068WYT6</accession>
<dbReference type="WBParaSite" id="EgrG_001200400">
    <property type="protein sequence ID" value="EgrG_001200400"/>
    <property type="gene ID" value="EgrG_001200400"/>
</dbReference>
<keyword evidence="2 7" id="KW-0808">Transferase</keyword>
<gene>
    <name evidence="9" type="ORF">EgrG_001200400</name>
</gene>
<dbReference type="InterPro" id="IPR039859">
    <property type="entry name" value="PFA4/ZDH16/20/ERF2-like"/>
</dbReference>
<name>A0A068WYT6_ECHGR</name>
<evidence type="ECO:0000313" key="11">
    <source>
        <dbReference type="WBParaSite" id="EgrG_001200400"/>
    </source>
</evidence>
<evidence type="ECO:0000256" key="7">
    <source>
        <dbReference type="RuleBase" id="RU079119"/>
    </source>
</evidence>
<reference evidence="11" key="3">
    <citation type="submission" date="2020-10" db="UniProtKB">
        <authorList>
            <consortium name="WormBaseParasite"/>
        </authorList>
    </citation>
    <scope>IDENTIFICATION</scope>
</reference>
<dbReference type="PANTHER" id="PTHR12246">
    <property type="entry name" value="PALMITOYLTRANSFERASE ZDHHC16"/>
    <property type="match status" value="1"/>
</dbReference>
<dbReference type="Proteomes" id="UP000492820">
    <property type="component" value="Unassembled WGS sequence"/>
</dbReference>
<evidence type="ECO:0000256" key="5">
    <source>
        <dbReference type="ARBA" id="ARBA00023136"/>
    </source>
</evidence>
<proteinExistence type="inferred from homology"/>
<evidence type="ECO:0000256" key="3">
    <source>
        <dbReference type="ARBA" id="ARBA00022692"/>
    </source>
</evidence>
<dbReference type="Pfam" id="PF01529">
    <property type="entry name" value="DHHC"/>
    <property type="match status" value="1"/>
</dbReference>
<feature type="domain" description="Palmitoyltransferase DHHC" evidence="8">
    <location>
        <begin position="166"/>
        <end position="284"/>
    </location>
</feature>
<feature type="transmembrane region" description="Helical" evidence="7">
    <location>
        <begin position="210"/>
        <end position="234"/>
    </location>
</feature>
<dbReference type="EC" id="2.3.1.225" evidence="7"/>
<dbReference type="OrthoDB" id="9909019at2759"/>
<sequence length="347" mass="40450">MGVIWTEKVTTTPPNPGTSGLYENEEPLIEAPKFSLHTYWRSEVLEYLNGAKIVQLLFDSFFSVDPSCLYCTFDVVVLLCLCYRVLYTLVMFLLFYHFLFILFLWSFLKAIFARPIRPPPEFNLSAADWDQINGAMEETGRNRILESIVMNRGLPIETTNDVGMIRVCPTCSLIKPDRCHHCSTCECCLLKMDHHCPWIDNCVGFHNYKYFVIFLIWGFLYCLYIVCTTVVYFIDFWGNLQTMPPVRYNFLFLFFIAIMFGFAQSILLFYHFYLLSLNRTTLEGFRAPTFRGTGVDKRGFDIGWLQNWKEVFGDNVGLALVPVFTSRGNGYQWRCRGHKSFSYQSLE</sequence>
<evidence type="ECO:0000313" key="9">
    <source>
        <dbReference type="EMBL" id="CDS22821.1"/>
    </source>
</evidence>
<dbReference type="GO" id="GO:0016020">
    <property type="term" value="C:membrane"/>
    <property type="evidence" value="ECO:0007669"/>
    <property type="project" value="UniProtKB-SubCell"/>
</dbReference>
<keyword evidence="4 7" id="KW-1133">Transmembrane helix</keyword>
<evidence type="ECO:0000259" key="8">
    <source>
        <dbReference type="Pfam" id="PF01529"/>
    </source>
</evidence>
<comment type="subcellular location">
    <subcellularLocation>
        <location evidence="1">Membrane</location>
        <topology evidence="1">Multi-pass membrane protein</topology>
    </subcellularLocation>
</comment>
<comment type="similarity">
    <text evidence="7">Belongs to the DHHC palmitoyltransferase family.</text>
</comment>
<evidence type="ECO:0000256" key="4">
    <source>
        <dbReference type="ARBA" id="ARBA00022989"/>
    </source>
</evidence>
<protein>
    <recommendedName>
        <fullName evidence="7">Palmitoyltransferase</fullName>
        <ecNumber evidence="7">2.3.1.225</ecNumber>
    </recommendedName>
</protein>
<dbReference type="AlphaFoldDB" id="A0A068WYT6"/>
<dbReference type="EMBL" id="LK028587">
    <property type="protein sequence ID" value="CDS22821.1"/>
    <property type="molecule type" value="Genomic_DNA"/>
</dbReference>
<organism evidence="9">
    <name type="scientific">Echinococcus granulosus</name>
    <name type="common">Hydatid tapeworm</name>
    <dbReference type="NCBI Taxonomy" id="6210"/>
    <lineage>
        <taxon>Eukaryota</taxon>
        <taxon>Metazoa</taxon>
        <taxon>Spiralia</taxon>
        <taxon>Lophotrochozoa</taxon>
        <taxon>Platyhelminthes</taxon>
        <taxon>Cestoda</taxon>
        <taxon>Eucestoda</taxon>
        <taxon>Cyclophyllidea</taxon>
        <taxon>Taeniidae</taxon>
        <taxon>Echinococcus</taxon>
        <taxon>Echinococcus granulosus group</taxon>
    </lineage>
</organism>
<evidence type="ECO:0000313" key="10">
    <source>
        <dbReference type="Proteomes" id="UP000492820"/>
    </source>
</evidence>
<dbReference type="PROSITE" id="PS50216">
    <property type="entry name" value="DHHC"/>
    <property type="match status" value="1"/>
</dbReference>
<keyword evidence="6 7" id="KW-0012">Acyltransferase</keyword>
<reference evidence="9" key="2">
    <citation type="submission" date="2014-06" db="EMBL/GenBank/DDBJ databases">
        <authorList>
            <person name="Aslett M."/>
        </authorList>
    </citation>
    <scope>NUCLEOTIDE SEQUENCE</scope>
</reference>
<dbReference type="InterPro" id="IPR001594">
    <property type="entry name" value="Palmitoyltrfase_DHHC"/>
</dbReference>
<evidence type="ECO:0000256" key="6">
    <source>
        <dbReference type="ARBA" id="ARBA00023315"/>
    </source>
</evidence>
<feature type="transmembrane region" description="Helical" evidence="7">
    <location>
        <begin position="246"/>
        <end position="270"/>
    </location>
</feature>
<dbReference type="GO" id="GO:0019706">
    <property type="term" value="F:protein-cysteine S-palmitoyltransferase activity"/>
    <property type="evidence" value="ECO:0007669"/>
    <property type="project" value="UniProtKB-EC"/>
</dbReference>
<feature type="transmembrane region" description="Helical" evidence="7">
    <location>
        <begin position="85"/>
        <end position="108"/>
    </location>
</feature>
<evidence type="ECO:0000256" key="1">
    <source>
        <dbReference type="ARBA" id="ARBA00004141"/>
    </source>
</evidence>
<comment type="domain">
    <text evidence="7">The DHHC domain is required for palmitoyltransferase activity.</text>
</comment>
<reference evidence="9 10" key="1">
    <citation type="journal article" date="2013" name="Nature">
        <title>The genomes of four tapeworm species reveal adaptations to parasitism.</title>
        <authorList>
            <person name="Tsai I.J."/>
            <person name="Zarowiecki M."/>
            <person name="Holroyd N."/>
            <person name="Garciarrubio A."/>
            <person name="Sanchez-Flores A."/>
            <person name="Brooks K.L."/>
            <person name="Tracey A."/>
            <person name="Bobes R.J."/>
            <person name="Fragoso G."/>
            <person name="Sciutto E."/>
            <person name="Aslett M."/>
            <person name="Beasley H."/>
            <person name="Bennett H.M."/>
            <person name="Cai J."/>
            <person name="Camicia F."/>
            <person name="Clark R."/>
            <person name="Cucher M."/>
            <person name="De Silva N."/>
            <person name="Day T.A."/>
            <person name="Deplazes P."/>
            <person name="Estrada K."/>
            <person name="Fernandez C."/>
            <person name="Holland P.W."/>
            <person name="Hou J."/>
            <person name="Hu S."/>
            <person name="Huckvale T."/>
            <person name="Hung S.S."/>
            <person name="Kamenetzky L."/>
            <person name="Keane J.A."/>
            <person name="Kiss F."/>
            <person name="Koziol U."/>
            <person name="Lambert O."/>
            <person name="Liu K."/>
            <person name="Luo X."/>
            <person name="Luo Y."/>
            <person name="Macchiaroli N."/>
            <person name="Nichol S."/>
            <person name="Paps J."/>
            <person name="Parkinson J."/>
            <person name="Pouchkina-Stantcheva N."/>
            <person name="Riddiford N."/>
            <person name="Rosenzvit M."/>
            <person name="Salinas G."/>
            <person name="Wasmuth J.D."/>
            <person name="Zamanian M."/>
            <person name="Zheng Y."/>
            <person name="Cai X."/>
            <person name="Soberon X."/>
            <person name="Olson P.D."/>
            <person name="Laclette J.P."/>
            <person name="Brehm K."/>
            <person name="Berriman M."/>
            <person name="Garciarrubio A."/>
            <person name="Bobes R.J."/>
            <person name="Fragoso G."/>
            <person name="Sanchez-Flores A."/>
            <person name="Estrada K."/>
            <person name="Cevallos M.A."/>
            <person name="Morett E."/>
            <person name="Gonzalez V."/>
            <person name="Portillo T."/>
            <person name="Ochoa-Leyva A."/>
            <person name="Jose M.V."/>
            <person name="Sciutto E."/>
            <person name="Landa A."/>
            <person name="Jimenez L."/>
            <person name="Valdes V."/>
            <person name="Carrero J.C."/>
            <person name="Larralde C."/>
            <person name="Morales-Montor J."/>
            <person name="Limon-Lason J."/>
            <person name="Soberon X."/>
            <person name="Laclette J.P."/>
        </authorList>
    </citation>
    <scope>NUCLEOTIDE SEQUENCE [LARGE SCALE GENOMIC DNA]</scope>
</reference>
<keyword evidence="3 7" id="KW-0812">Transmembrane</keyword>
<evidence type="ECO:0000256" key="2">
    <source>
        <dbReference type="ARBA" id="ARBA00022679"/>
    </source>
</evidence>
<keyword evidence="5 7" id="KW-0472">Membrane</keyword>